<keyword evidence="2" id="KW-1185">Reference proteome</keyword>
<dbReference type="InterPro" id="IPR032675">
    <property type="entry name" value="LRR_dom_sf"/>
</dbReference>
<sequence length="529" mass="59765">MDSFQWSTPERRSGNQELPPIPNEIYLEIFSYLEPSDEITEAQCKATFSKIVFVCRFFCSVALPRLYRSLEFRGRKRQSSSVYGSPSRSASMSVNFSLAINKRSPWACDLACHVKDCTFEDWIPEISSQGPLYAEFLRVYCRAMVKMEEIQSLTLDHVIISHRMLKSIAKLKKLKRLAVRECELAQGVTELDISALRSLPIDEFTLVSVHQRSTSPLTLFQGIPNTSQVILHASAWDDNSMSTVMSSQLTRLTLETLSYETNLHQLAHVLNHLPSLTHLTVATLSLESVSSAGDPDFPLEASSLPRLRALSCPPLLAILFPKRALNELDITGYNISTTGSLLRHVYFNARDRHTQTFGQTTAAIQTLSIRDDMVSRGDAIIRYFPHLKTLRVVCGSHDDKTMTRVLKDISEGFHGTDQGYLPICELEVHIPLIQSWMVNLQVQHKAIVMHIQTAFFQITRVNLAAGVQWHRNDVCSDWQAYVQPARIEATLLLRAMDLFSDNVADYRRCFAKAGLLDREIKGMGGRVEV</sequence>
<dbReference type="GeneID" id="66103412"/>
<evidence type="ECO:0008006" key="3">
    <source>
        <dbReference type="Google" id="ProtNLM"/>
    </source>
</evidence>
<reference evidence="1" key="1">
    <citation type="submission" date="2020-11" db="EMBL/GenBank/DDBJ databases">
        <title>Adaptations for nitrogen fixation in a non-lichenized fungal sporocarp promotes dispersal by wood-feeding termites.</title>
        <authorList>
            <consortium name="DOE Joint Genome Institute"/>
            <person name="Koch R.A."/>
            <person name="Yoon G."/>
            <person name="Arayal U."/>
            <person name="Lail K."/>
            <person name="Amirebrahimi M."/>
            <person name="Labutti K."/>
            <person name="Lipzen A."/>
            <person name="Riley R."/>
            <person name="Barry K."/>
            <person name="Henrissat B."/>
            <person name="Grigoriev I.V."/>
            <person name="Herr J.R."/>
            <person name="Aime M.C."/>
        </authorList>
    </citation>
    <scope>NUCLEOTIDE SEQUENCE</scope>
    <source>
        <strain evidence="1">MCA 3950</strain>
    </source>
</reference>
<evidence type="ECO:0000313" key="1">
    <source>
        <dbReference type="EMBL" id="KAG7441530.1"/>
    </source>
</evidence>
<evidence type="ECO:0000313" key="2">
    <source>
        <dbReference type="Proteomes" id="UP000812287"/>
    </source>
</evidence>
<gene>
    <name evidence="1" type="ORF">BT62DRAFT_482750</name>
</gene>
<dbReference type="RefSeq" id="XP_043035030.1">
    <property type="nucleotide sequence ID" value="XM_043181116.1"/>
</dbReference>
<dbReference type="Gene3D" id="3.80.10.10">
    <property type="entry name" value="Ribonuclease Inhibitor"/>
    <property type="match status" value="1"/>
</dbReference>
<comment type="caution">
    <text evidence="1">The sequence shown here is derived from an EMBL/GenBank/DDBJ whole genome shotgun (WGS) entry which is preliminary data.</text>
</comment>
<organism evidence="1 2">
    <name type="scientific">Guyanagaster necrorhizus</name>
    <dbReference type="NCBI Taxonomy" id="856835"/>
    <lineage>
        <taxon>Eukaryota</taxon>
        <taxon>Fungi</taxon>
        <taxon>Dikarya</taxon>
        <taxon>Basidiomycota</taxon>
        <taxon>Agaricomycotina</taxon>
        <taxon>Agaricomycetes</taxon>
        <taxon>Agaricomycetidae</taxon>
        <taxon>Agaricales</taxon>
        <taxon>Marasmiineae</taxon>
        <taxon>Physalacriaceae</taxon>
        <taxon>Guyanagaster</taxon>
    </lineage>
</organism>
<dbReference type="EMBL" id="MU250559">
    <property type="protein sequence ID" value="KAG7441530.1"/>
    <property type="molecule type" value="Genomic_DNA"/>
</dbReference>
<accession>A0A9P8AN55</accession>
<name>A0A9P8AN55_9AGAR</name>
<protein>
    <recommendedName>
        <fullName evidence="3">F-box domain-containing protein</fullName>
    </recommendedName>
</protein>
<proteinExistence type="predicted"/>
<dbReference type="Proteomes" id="UP000812287">
    <property type="component" value="Unassembled WGS sequence"/>
</dbReference>
<dbReference type="SUPFAM" id="SSF52047">
    <property type="entry name" value="RNI-like"/>
    <property type="match status" value="1"/>
</dbReference>
<dbReference type="AlphaFoldDB" id="A0A9P8AN55"/>
<dbReference type="OrthoDB" id="3256662at2759"/>